<dbReference type="InterPro" id="IPR042072">
    <property type="entry name" value="DsrC-like_C"/>
</dbReference>
<dbReference type="Gene3D" id="1.10.10.370">
    <property type="entry name" value="DsrC-like protein, C-terminal domain"/>
    <property type="match status" value="1"/>
</dbReference>
<dbReference type="Gene3D" id="3.30.1420.10">
    <property type="match status" value="1"/>
</dbReference>
<evidence type="ECO:0000313" key="8">
    <source>
        <dbReference type="Proteomes" id="UP000516346"/>
    </source>
</evidence>
<dbReference type="NCBIfam" id="TIGR03342">
    <property type="entry name" value="dsrC_tusE_dsvC"/>
    <property type="match status" value="1"/>
</dbReference>
<organism evidence="7 8">
    <name type="scientific">Buchnera aphidicola</name>
    <name type="common">Pentalonia nigronervosa</name>
    <dbReference type="NCBI Taxonomy" id="1309793"/>
    <lineage>
        <taxon>Bacteria</taxon>
        <taxon>Pseudomonadati</taxon>
        <taxon>Pseudomonadota</taxon>
        <taxon>Gammaproteobacteria</taxon>
        <taxon>Enterobacterales</taxon>
        <taxon>Erwiniaceae</taxon>
        <taxon>Buchnera</taxon>
    </lineage>
</organism>
<keyword evidence="5" id="KW-0808">Transferase</keyword>
<evidence type="ECO:0000256" key="1">
    <source>
        <dbReference type="ARBA" id="ARBA00004496"/>
    </source>
</evidence>
<evidence type="ECO:0000256" key="5">
    <source>
        <dbReference type="PIRNR" id="PIRNR006223"/>
    </source>
</evidence>
<dbReference type="GO" id="GO:0005737">
    <property type="term" value="C:cytoplasm"/>
    <property type="evidence" value="ECO:0007669"/>
    <property type="project" value="UniProtKB-SubCell"/>
</dbReference>
<evidence type="ECO:0000256" key="2">
    <source>
        <dbReference type="ARBA" id="ARBA00022490"/>
    </source>
</evidence>
<comment type="function">
    <text evidence="3">Part of a sulfur-relay system required for 2-thiolation of 5-methylaminomethyl-2-thiouridine (mnm(5)s(2)U) at tRNA wobble positions. Could accept sulfur from TusD.</text>
</comment>
<reference evidence="7 8" key="1">
    <citation type="submission" date="2020-09" db="EMBL/GenBank/DDBJ databases">
        <title>Genome sequence of the banana aphid, Pentalonia nigronervosa Coquerel (Hemiptera: Aphididae) and its symbionts.</title>
        <authorList>
            <person name="Mathers T.C."/>
            <person name="Mugford S.T."/>
            <person name="Hogenhout S.A."/>
            <person name="Tripathi L."/>
        </authorList>
    </citation>
    <scope>NUCLEOTIDE SEQUENCE [LARGE SCALE GENOMIC DNA]</scope>
    <source>
        <strain evidence="7">Ba4</strain>
    </source>
</reference>
<dbReference type="GO" id="GO:0097163">
    <property type="term" value="F:sulfur carrier activity"/>
    <property type="evidence" value="ECO:0007669"/>
    <property type="project" value="TreeGrafter"/>
</dbReference>
<dbReference type="InterPro" id="IPR007453">
    <property type="entry name" value="DsrC/TusE"/>
</dbReference>
<dbReference type="EMBL" id="CP061275">
    <property type="protein sequence ID" value="QNS01651.1"/>
    <property type="molecule type" value="Genomic_DNA"/>
</dbReference>
<dbReference type="InterPro" id="IPR025526">
    <property type="entry name" value="DsrC-like_dom_sf"/>
</dbReference>
<dbReference type="Proteomes" id="UP000516346">
    <property type="component" value="Chromosome"/>
</dbReference>
<evidence type="ECO:0000256" key="6">
    <source>
        <dbReference type="PIRSR" id="PIRSR006223-50"/>
    </source>
</evidence>
<gene>
    <name evidence="7" type="ORF">ICW73_01490</name>
</gene>
<protein>
    <recommendedName>
        <fullName evidence="5">Sulfurtransferase</fullName>
        <ecNumber evidence="5">2.8.1.-</ecNumber>
    </recommendedName>
</protein>
<dbReference type="Pfam" id="PF04358">
    <property type="entry name" value="DsrC"/>
    <property type="match status" value="1"/>
</dbReference>
<accession>A0A7H1AYU6</accession>
<dbReference type="InterPro" id="IPR043163">
    <property type="entry name" value="DsrC-like_N"/>
</dbReference>
<feature type="active site" description="Cysteine persulfide intermediate" evidence="6">
    <location>
        <position position="115"/>
    </location>
</feature>
<sequence length="116" mass="13583">MLKKTSLEKIYINKKIETDEEGYLKNNQDWNITLAEKIAKKENIKLSTDHWKIIVFVRQFYLKFKTTPSMRMLISSLKNNIHKKNRNSVYLFNLFPKGPAKQASKIAGIPKPVKCL</sequence>
<dbReference type="GO" id="GO:0016740">
    <property type="term" value="F:transferase activity"/>
    <property type="evidence" value="ECO:0007669"/>
    <property type="project" value="UniProtKB-KW"/>
</dbReference>
<dbReference type="PANTHER" id="PTHR37010">
    <property type="entry name" value="SULFURTRANSFERASE TUSE"/>
    <property type="match status" value="1"/>
</dbReference>
<evidence type="ECO:0000313" key="7">
    <source>
        <dbReference type="EMBL" id="QNS01651.1"/>
    </source>
</evidence>
<comment type="subunit">
    <text evidence="4">Interacts with the TusBCD complex. Interacts with MnmA.</text>
</comment>
<dbReference type="PANTHER" id="PTHR37010:SF1">
    <property type="entry name" value="SULFURTRANSFERASE TUSE"/>
    <property type="match status" value="1"/>
</dbReference>
<dbReference type="SUPFAM" id="SSF69721">
    <property type="entry name" value="DsrC, the gamma subunit of dissimilatory sulfite reductase"/>
    <property type="match status" value="1"/>
</dbReference>
<comment type="similarity">
    <text evidence="5">Belongs to the dsrC/tusE family.</text>
</comment>
<dbReference type="PIRSF" id="PIRSF006223">
    <property type="entry name" value="DsrC_TusE"/>
    <property type="match status" value="1"/>
</dbReference>
<dbReference type="GO" id="GO:0002143">
    <property type="term" value="P:tRNA wobble position uridine thiolation"/>
    <property type="evidence" value="ECO:0007669"/>
    <property type="project" value="TreeGrafter"/>
</dbReference>
<dbReference type="AlphaFoldDB" id="A0A7H1AYU6"/>
<evidence type="ECO:0000256" key="3">
    <source>
        <dbReference type="ARBA" id="ARBA00025277"/>
    </source>
</evidence>
<dbReference type="EC" id="2.8.1.-" evidence="5"/>
<name>A0A7H1AYU6_9GAMM</name>
<keyword evidence="2" id="KW-0963">Cytoplasm</keyword>
<evidence type="ECO:0000256" key="4">
    <source>
        <dbReference type="ARBA" id="ARBA00025918"/>
    </source>
</evidence>
<proteinExistence type="inferred from homology"/>
<comment type="subcellular location">
    <subcellularLocation>
        <location evidence="1">Cytoplasm</location>
    </subcellularLocation>
</comment>